<dbReference type="EMBL" id="LAZR01001793">
    <property type="protein sequence ID" value="KKN38937.1"/>
    <property type="molecule type" value="Genomic_DNA"/>
</dbReference>
<name>A0A0F9QPK4_9ZZZZ</name>
<protein>
    <recommendedName>
        <fullName evidence="3">ATPase AAA-type core domain-containing protein</fullName>
    </recommendedName>
</protein>
<keyword evidence="1" id="KW-0175">Coiled coil</keyword>
<accession>A0A0F9QPK4</accession>
<sequence length="600" mass="71314">MLESYKKTKSDIFNTLLGAWTIARPVKTLFSEIQDFFIGIKDLESKVKEAKERDLFAGGIYSIYSEKARFGMGKSQFAYFLQQEYENRSTSNMTMYHSLSVSNDGFRKLRTELNECLSECEHTKRYYFFIDEVDLISDPFLKEEEIAKRIEKFANILIEISEEAFNKGRLFYIFLVLSKRIQEEFEKYLANRITRRITPLMSVDIKFTRDEIEKFAIHFFSILWVSNYKNIRNKLKEKKHWFQDIIGNMISDFIDNLDYLNLDIKSSVIGDYVEKFRNLFDIVFDGISEDQLTKANLNDKSSLGKKVEKVLKEYLLSRNKGFVFEEKEHQVKISYEKDNLNIGSYETDGYYSFLIGDIQIGTMPVEITAQKDLKGRKKRQLKAFIEKNDTLLIWMFPDRNKVKKELKNFKESVLISIPNKLYELIIPYDLVKYTLVLEERKFGLLEELKEDIIKNIQTYLTKHAKILFNRWMIEKPILLTAKNEIEKVELKSEDIQEKVKRLFENLFLFFDDKTKKTHGSLTKKLSEEVKYLNKGLQLEESFLNVENIYREIIEKLKNEKLVRYNKPYTNRSFLIKEDNYNKKETIELCMPMIISRINQT</sequence>
<evidence type="ECO:0008006" key="3">
    <source>
        <dbReference type="Google" id="ProtNLM"/>
    </source>
</evidence>
<evidence type="ECO:0000256" key="1">
    <source>
        <dbReference type="SAM" id="Coils"/>
    </source>
</evidence>
<gene>
    <name evidence="2" type="ORF">LCGC14_0748400</name>
</gene>
<organism evidence="2">
    <name type="scientific">marine sediment metagenome</name>
    <dbReference type="NCBI Taxonomy" id="412755"/>
    <lineage>
        <taxon>unclassified sequences</taxon>
        <taxon>metagenomes</taxon>
        <taxon>ecological metagenomes</taxon>
    </lineage>
</organism>
<dbReference type="AlphaFoldDB" id="A0A0F9QPK4"/>
<feature type="coiled-coil region" evidence="1">
    <location>
        <begin position="478"/>
        <end position="505"/>
    </location>
</feature>
<comment type="caution">
    <text evidence="2">The sequence shown here is derived from an EMBL/GenBank/DDBJ whole genome shotgun (WGS) entry which is preliminary data.</text>
</comment>
<proteinExistence type="predicted"/>
<reference evidence="2" key="1">
    <citation type="journal article" date="2015" name="Nature">
        <title>Complex archaea that bridge the gap between prokaryotes and eukaryotes.</title>
        <authorList>
            <person name="Spang A."/>
            <person name="Saw J.H."/>
            <person name="Jorgensen S.L."/>
            <person name="Zaremba-Niedzwiedzka K."/>
            <person name="Martijn J."/>
            <person name="Lind A.E."/>
            <person name="van Eijk R."/>
            <person name="Schleper C."/>
            <person name="Guy L."/>
            <person name="Ettema T.J."/>
        </authorList>
    </citation>
    <scope>NUCLEOTIDE SEQUENCE</scope>
</reference>
<evidence type="ECO:0000313" key="2">
    <source>
        <dbReference type="EMBL" id="KKN38937.1"/>
    </source>
</evidence>